<dbReference type="InterPro" id="IPR000639">
    <property type="entry name" value="Epox_hydrolase-like"/>
</dbReference>
<dbReference type="PANTHER" id="PTHR43798:SF33">
    <property type="entry name" value="HYDROLASE, PUTATIVE (AFU_ORTHOLOGUE AFUA_2G14860)-RELATED"/>
    <property type="match status" value="1"/>
</dbReference>
<dbReference type="GO" id="GO:0016787">
    <property type="term" value="F:hydrolase activity"/>
    <property type="evidence" value="ECO:0007669"/>
    <property type="project" value="UniProtKB-KW"/>
</dbReference>
<feature type="domain" description="AB hydrolase-1" evidence="1">
    <location>
        <begin position="30"/>
        <end position="281"/>
    </location>
</feature>
<protein>
    <submittedName>
        <fullName evidence="2">Alpha/beta hydrolase</fullName>
    </submittedName>
</protein>
<dbReference type="EMBL" id="JAADJT010000002">
    <property type="protein sequence ID" value="NGZ83721.1"/>
    <property type="molecule type" value="Genomic_DNA"/>
</dbReference>
<dbReference type="InterPro" id="IPR000073">
    <property type="entry name" value="AB_hydrolase_1"/>
</dbReference>
<dbReference type="InterPro" id="IPR029058">
    <property type="entry name" value="AB_hydrolase_fold"/>
</dbReference>
<reference evidence="3" key="1">
    <citation type="submission" date="2023-07" db="EMBL/GenBank/DDBJ databases">
        <title>Duganella aceri sp. nov., isolated from tree sap.</title>
        <authorList>
            <person name="Kim I.S."/>
        </authorList>
    </citation>
    <scope>NUCLEOTIDE SEQUENCE [LARGE SCALE GENOMIC DNA]</scope>
    <source>
        <strain evidence="3">SAP-35</strain>
    </source>
</reference>
<sequence>MTSTSLPYIEHRIQRAQGHIHTREYPGSGPAFVLMHGFPDNLHIYDELVPYLTQAGRRVVSFDFLGFGQSAKPDGAAYNFAQQLGDLEAVVNALKLERIIPVAHDAAGPTAINYTLAHRDRVAELHILNSLYARTPAIRMPELIEVFASPSLRALATAFTQSPEQLGWLLGVQQALFHAALPAHQQAHFLEVMPGLIGDNFRQQPSALPAFAQMNADLFAEVTRNAARLDQVKALDLPVRIIWGAADPYLGAALAEDFRAGFGDVTLDLIEAGHWLQIDAPAEVAALMTKPRGQ</sequence>
<keyword evidence="3" id="KW-1185">Reference proteome</keyword>
<comment type="caution">
    <text evidence="2">The sequence shown here is derived from an EMBL/GenBank/DDBJ whole genome shotgun (WGS) entry which is preliminary data.</text>
</comment>
<dbReference type="PANTHER" id="PTHR43798">
    <property type="entry name" value="MONOACYLGLYCEROL LIPASE"/>
    <property type="match status" value="1"/>
</dbReference>
<dbReference type="PRINTS" id="PR00412">
    <property type="entry name" value="EPOXHYDRLASE"/>
</dbReference>
<dbReference type="Gene3D" id="3.40.50.1820">
    <property type="entry name" value="alpha/beta hydrolase"/>
    <property type="match status" value="1"/>
</dbReference>
<evidence type="ECO:0000313" key="2">
    <source>
        <dbReference type="EMBL" id="NGZ83721.1"/>
    </source>
</evidence>
<gene>
    <name evidence="2" type="ORF">GW587_05535</name>
</gene>
<dbReference type="RefSeq" id="WP_166099678.1">
    <property type="nucleotide sequence ID" value="NZ_JAADJT010000002.1"/>
</dbReference>
<dbReference type="SUPFAM" id="SSF53474">
    <property type="entry name" value="alpha/beta-Hydrolases"/>
    <property type="match status" value="1"/>
</dbReference>
<accession>A0ABX0FGP4</accession>
<keyword evidence="2" id="KW-0378">Hydrolase</keyword>
<name>A0ABX0FGP4_9BURK</name>
<dbReference type="Pfam" id="PF00561">
    <property type="entry name" value="Abhydrolase_1"/>
    <property type="match status" value="1"/>
</dbReference>
<dbReference type="Proteomes" id="UP000666369">
    <property type="component" value="Unassembled WGS sequence"/>
</dbReference>
<evidence type="ECO:0000259" key="1">
    <source>
        <dbReference type="Pfam" id="PF00561"/>
    </source>
</evidence>
<dbReference type="InterPro" id="IPR050266">
    <property type="entry name" value="AB_hydrolase_sf"/>
</dbReference>
<organism evidence="2 3">
    <name type="scientific">Duganella aceris</name>
    <dbReference type="NCBI Taxonomy" id="2703883"/>
    <lineage>
        <taxon>Bacteria</taxon>
        <taxon>Pseudomonadati</taxon>
        <taxon>Pseudomonadota</taxon>
        <taxon>Betaproteobacteria</taxon>
        <taxon>Burkholderiales</taxon>
        <taxon>Oxalobacteraceae</taxon>
        <taxon>Telluria group</taxon>
        <taxon>Duganella</taxon>
    </lineage>
</organism>
<evidence type="ECO:0000313" key="3">
    <source>
        <dbReference type="Proteomes" id="UP000666369"/>
    </source>
</evidence>
<proteinExistence type="predicted"/>